<dbReference type="InterPro" id="IPR032687">
    <property type="entry name" value="AraC-type_N"/>
</dbReference>
<dbReference type="PANTHER" id="PTHR47894:SF4">
    <property type="entry name" value="HTH-TYPE TRANSCRIPTIONAL REGULATOR GADX"/>
    <property type="match status" value="1"/>
</dbReference>
<feature type="domain" description="HTH araC/xylS-type" evidence="4">
    <location>
        <begin position="247"/>
        <end position="328"/>
    </location>
</feature>
<dbReference type="InterPro" id="IPR018060">
    <property type="entry name" value="HTH_AraC"/>
</dbReference>
<dbReference type="EMBL" id="BMYX01000006">
    <property type="protein sequence ID" value="GGY11942.1"/>
    <property type="molecule type" value="Genomic_DNA"/>
</dbReference>
<dbReference type="PANTHER" id="PTHR47894">
    <property type="entry name" value="HTH-TYPE TRANSCRIPTIONAL REGULATOR GADX"/>
    <property type="match status" value="1"/>
</dbReference>
<dbReference type="Pfam" id="PF12625">
    <property type="entry name" value="Arabinose_bd"/>
    <property type="match status" value="1"/>
</dbReference>
<comment type="caution">
    <text evidence="5">The sequence shown here is derived from an EMBL/GenBank/DDBJ whole genome shotgun (WGS) entry which is preliminary data.</text>
</comment>
<dbReference type="SMART" id="SM00342">
    <property type="entry name" value="HTH_ARAC"/>
    <property type="match status" value="1"/>
</dbReference>
<reference evidence="5" key="2">
    <citation type="submission" date="2020-09" db="EMBL/GenBank/DDBJ databases">
        <authorList>
            <person name="Sun Q."/>
            <person name="Kim S."/>
        </authorList>
    </citation>
    <scope>NUCLEOTIDE SEQUENCE</scope>
    <source>
        <strain evidence="5">KCTC 32182</strain>
    </source>
</reference>
<evidence type="ECO:0000259" key="4">
    <source>
        <dbReference type="PROSITE" id="PS01124"/>
    </source>
</evidence>
<keyword evidence="1" id="KW-0805">Transcription regulation</keyword>
<keyword evidence="3" id="KW-0804">Transcription</keyword>
<evidence type="ECO:0000313" key="6">
    <source>
        <dbReference type="Proteomes" id="UP000645257"/>
    </source>
</evidence>
<accession>A0A918P2C0</accession>
<sequence length="339" mass="37146">MTATIRASMLHPLLAILKEQGLDARASCGLDAAMLRDPSARLPFGLAVNAIEAAALRCGLPSIGLYMAELRRLDDVGDYYPLAGSAPSVLCALRDFCAFAALISPALGAMVNVDTGRDRVVFAIEINLEAPARLVQIMEYLLALVARMMRTLSGGAVQPVALTFRHSPRSHGLDYSHYFGAPVLFRQPLNTLEFSLPEALAPLPGHDDSLYRCRREALAASFEQRFSFAADVLNRTRLLILMSRGDLESLAASYGMGVRSLQRRLEGHGTTFAEVLECARRRLFAEMILDPRTTLGVISLHLGYANQSTLHKACLRWYGLTPSAVRKRALEGKRETYPG</sequence>
<gene>
    <name evidence="5" type="ORF">GCM10011289_13610</name>
</gene>
<proteinExistence type="predicted"/>
<dbReference type="Gene3D" id="1.10.10.60">
    <property type="entry name" value="Homeodomain-like"/>
    <property type="match status" value="1"/>
</dbReference>
<evidence type="ECO:0000256" key="2">
    <source>
        <dbReference type="ARBA" id="ARBA00023125"/>
    </source>
</evidence>
<dbReference type="RefSeq" id="WP_189532602.1">
    <property type="nucleotide sequence ID" value="NZ_BMYX01000006.1"/>
</dbReference>
<dbReference type="GO" id="GO:0005829">
    <property type="term" value="C:cytosol"/>
    <property type="evidence" value="ECO:0007669"/>
    <property type="project" value="TreeGrafter"/>
</dbReference>
<dbReference type="InterPro" id="IPR009057">
    <property type="entry name" value="Homeodomain-like_sf"/>
</dbReference>
<dbReference type="Proteomes" id="UP000645257">
    <property type="component" value="Unassembled WGS sequence"/>
</dbReference>
<dbReference type="GO" id="GO:0003700">
    <property type="term" value="F:DNA-binding transcription factor activity"/>
    <property type="evidence" value="ECO:0007669"/>
    <property type="project" value="InterPro"/>
</dbReference>
<evidence type="ECO:0000313" key="5">
    <source>
        <dbReference type="EMBL" id="GGY11942.1"/>
    </source>
</evidence>
<dbReference type="Pfam" id="PF12833">
    <property type="entry name" value="HTH_18"/>
    <property type="match status" value="1"/>
</dbReference>
<evidence type="ECO:0000256" key="3">
    <source>
        <dbReference type="ARBA" id="ARBA00023163"/>
    </source>
</evidence>
<evidence type="ECO:0000256" key="1">
    <source>
        <dbReference type="ARBA" id="ARBA00023015"/>
    </source>
</evidence>
<dbReference type="PROSITE" id="PS01124">
    <property type="entry name" value="HTH_ARAC_FAMILY_2"/>
    <property type="match status" value="1"/>
</dbReference>
<dbReference type="SUPFAM" id="SSF46689">
    <property type="entry name" value="Homeodomain-like"/>
    <property type="match status" value="1"/>
</dbReference>
<reference evidence="5" key="1">
    <citation type="journal article" date="2014" name="Int. J. Syst. Evol. Microbiol.">
        <title>Complete genome sequence of Corynebacterium casei LMG S-19264T (=DSM 44701T), isolated from a smear-ripened cheese.</title>
        <authorList>
            <consortium name="US DOE Joint Genome Institute (JGI-PGF)"/>
            <person name="Walter F."/>
            <person name="Albersmeier A."/>
            <person name="Kalinowski J."/>
            <person name="Ruckert C."/>
        </authorList>
    </citation>
    <scope>NUCLEOTIDE SEQUENCE</scope>
    <source>
        <strain evidence="5">KCTC 32182</strain>
    </source>
</reference>
<protein>
    <submittedName>
        <fullName evidence="5">AraC family transcriptional regulator</fullName>
    </submittedName>
</protein>
<dbReference type="GO" id="GO:0000976">
    <property type="term" value="F:transcription cis-regulatory region binding"/>
    <property type="evidence" value="ECO:0007669"/>
    <property type="project" value="TreeGrafter"/>
</dbReference>
<organism evidence="5 6">
    <name type="scientific">Paludibacterium paludis</name>
    <dbReference type="NCBI Taxonomy" id="1225769"/>
    <lineage>
        <taxon>Bacteria</taxon>
        <taxon>Pseudomonadati</taxon>
        <taxon>Pseudomonadota</taxon>
        <taxon>Betaproteobacteria</taxon>
        <taxon>Neisseriales</taxon>
        <taxon>Chromobacteriaceae</taxon>
        <taxon>Paludibacterium</taxon>
    </lineage>
</organism>
<keyword evidence="2" id="KW-0238">DNA-binding</keyword>
<dbReference type="AlphaFoldDB" id="A0A918P2C0"/>
<keyword evidence="6" id="KW-1185">Reference proteome</keyword>
<name>A0A918P2C0_9NEIS</name>